<reference evidence="2" key="1">
    <citation type="submission" date="2020-09" db="EMBL/GenBank/DDBJ databases">
        <authorList>
            <person name="Kim M.K."/>
        </authorList>
    </citation>
    <scope>NUCLEOTIDE SEQUENCE</scope>
    <source>
        <strain evidence="2">BT702</strain>
    </source>
</reference>
<dbReference type="Proteomes" id="UP000598820">
    <property type="component" value="Unassembled WGS sequence"/>
</dbReference>
<dbReference type="GO" id="GO:0006509">
    <property type="term" value="P:membrane protein ectodomain proteolysis"/>
    <property type="evidence" value="ECO:0007669"/>
    <property type="project" value="TreeGrafter"/>
</dbReference>
<dbReference type="PANTHER" id="PTHR11905:SF159">
    <property type="entry name" value="ADAM METALLOPROTEASE"/>
    <property type="match status" value="1"/>
</dbReference>
<evidence type="ECO:0000259" key="1">
    <source>
        <dbReference type="PROSITE" id="PS50215"/>
    </source>
</evidence>
<dbReference type="Pfam" id="PF13688">
    <property type="entry name" value="Reprolysin_5"/>
    <property type="match status" value="1"/>
</dbReference>
<dbReference type="AlphaFoldDB" id="A0A926Y0V4"/>
<dbReference type="Gene3D" id="3.40.390.10">
    <property type="entry name" value="Collagenase (Catalytic Domain)"/>
    <property type="match status" value="1"/>
</dbReference>
<comment type="caution">
    <text evidence="2">The sequence shown here is derived from an EMBL/GenBank/DDBJ whole genome shotgun (WGS) entry which is preliminary data.</text>
</comment>
<name>A0A926Y0V4_9BACT</name>
<dbReference type="RefSeq" id="WP_190887722.1">
    <property type="nucleotide sequence ID" value="NZ_JACWZY010000011.1"/>
</dbReference>
<dbReference type="InterPro" id="IPR001590">
    <property type="entry name" value="Peptidase_M12B"/>
</dbReference>
<dbReference type="SUPFAM" id="SSF55486">
    <property type="entry name" value="Metalloproteases ('zincins'), catalytic domain"/>
    <property type="match status" value="1"/>
</dbReference>
<sequence length="530" mass="57131">MRLLFIYLFLLPSVGWTQEKPLAKAVSNAKASGKVDSFSNLFTANGSTKAVTNALDATQFIHQLTLNPTVLESISSQKHQLLEISLPTAEGSLELELVPATIFAPGFKMVTAVPDPNFTLDITKFQYYNGIIKNNPNSIAMVGISENSIVGTISDQTGNRVLAKRNEKSATEYAFYNENAVTTQKPTFACGTINSGPARTPLKENPTKDTLTHTTNSTTCVKYVGVYVELDYALYQLYSGNTNELTTKTLFLFDQVITLFRNDGIYVQLSQLYIWNSPDPYSGATIPSSTTNTSELLDKFRIHWNGNNDNFLGQVAFVLTSRTFSDAGGRAYLGGLTIRPYAYGMCAYISPNTVQPYPTYTYQVGALTHELGHSLGSQHTHWCGWEVSPGVLGAIDNCAPTEALEGQSPCPPGPPPVGGGTIMSYCDIIPGNSKDFTKGFGPLPRNKILSVIASANLPTTTSDGIVESIVTGNWSSASTWACGLTPTVMRNITVSGGHTVDLNTSGDTKEVNINGDLNLSISSSSLNVNN</sequence>
<accession>A0A926Y0V4</accession>
<organism evidence="2 3">
    <name type="scientific">Spirosoma profusum</name>
    <dbReference type="NCBI Taxonomy" id="2771354"/>
    <lineage>
        <taxon>Bacteria</taxon>
        <taxon>Pseudomonadati</taxon>
        <taxon>Bacteroidota</taxon>
        <taxon>Cytophagia</taxon>
        <taxon>Cytophagales</taxon>
        <taxon>Cytophagaceae</taxon>
        <taxon>Spirosoma</taxon>
    </lineage>
</organism>
<dbReference type="PANTHER" id="PTHR11905">
    <property type="entry name" value="ADAM A DISINTEGRIN AND METALLOPROTEASE DOMAIN"/>
    <property type="match status" value="1"/>
</dbReference>
<dbReference type="PROSITE" id="PS50215">
    <property type="entry name" value="ADAM_MEPRO"/>
    <property type="match status" value="1"/>
</dbReference>
<dbReference type="GO" id="GO:0004222">
    <property type="term" value="F:metalloendopeptidase activity"/>
    <property type="evidence" value="ECO:0007669"/>
    <property type="project" value="InterPro"/>
</dbReference>
<evidence type="ECO:0000313" key="2">
    <source>
        <dbReference type="EMBL" id="MBD2701867.1"/>
    </source>
</evidence>
<evidence type="ECO:0000313" key="3">
    <source>
        <dbReference type="Proteomes" id="UP000598820"/>
    </source>
</evidence>
<protein>
    <recommendedName>
        <fullName evidence="1">Peptidase M12B domain-containing protein</fullName>
    </recommendedName>
</protein>
<dbReference type="InterPro" id="IPR024079">
    <property type="entry name" value="MetalloPept_cat_dom_sf"/>
</dbReference>
<gene>
    <name evidence="2" type="ORF">IC229_14550</name>
</gene>
<feature type="domain" description="Peptidase M12B" evidence="1">
    <location>
        <begin position="222"/>
        <end position="438"/>
    </location>
</feature>
<proteinExistence type="predicted"/>
<dbReference type="EMBL" id="JACWZY010000011">
    <property type="protein sequence ID" value="MBD2701867.1"/>
    <property type="molecule type" value="Genomic_DNA"/>
</dbReference>
<keyword evidence="3" id="KW-1185">Reference proteome</keyword>